<reference evidence="3" key="1">
    <citation type="journal article" date="2017" name="Nat. Ecol. Evol.">
        <title>Genome expansion and lineage-specific genetic innovations in the forest pathogenic fungi Armillaria.</title>
        <authorList>
            <person name="Sipos G."/>
            <person name="Prasanna A.N."/>
            <person name="Walter M.C."/>
            <person name="O'Connor E."/>
            <person name="Balint B."/>
            <person name="Krizsan K."/>
            <person name="Kiss B."/>
            <person name="Hess J."/>
            <person name="Varga T."/>
            <person name="Slot J."/>
            <person name="Riley R."/>
            <person name="Boka B."/>
            <person name="Rigling D."/>
            <person name="Barry K."/>
            <person name="Lee J."/>
            <person name="Mihaltcheva S."/>
            <person name="LaButti K."/>
            <person name="Lipzen A."/>
            <person name="Waldron R."/>
            <person name="Moloney N.M."/>
            <person name="Sperisen C."/>
            <person name="Kredics L."/>
            <person name="Vagvoelgyi C."/>
            <person name="Patrignani A."/>
            <person name="Fitzpatrick D."/>
            <person name="Nagy I."/>
            <person name="Doyle S."/>
            <person name="Anderson J.B."/>
            <person name="Grigoriev I.V."/>
            <person name="Gueldener U."/>
            <person name="Muensterkoetter M."/>
            <person name="Nagy L.G."/>
        </authorList>
    </citation>
    <scope>NUCLEOTIDE SEQUENCE [LARGE SCALE GENOMIC DNA]</scope>
    <source>
        <strain evidence="3">28-4</strain>
    </source>
</reference>
<evidence type="ECO:0000313" key="2">
    <source>
        <dbReference type="EMBL" id="PBK58318.1"/>
    </source>
</evidence>
<gene>
    <name evidence="2" type="ORF">ARMSODRAFT_1028355</name>
</gene>
<evidence type="ECO:0000313" key="3">
    <source>
        <dbReference type="Proteomes" id="UP000218334"/>
    </source>
</evidence>
<evidence type="ECO:0000256" key="1">
    <source>
        <dbReference type="SAM" id="MobiDB-lite"/>
    </source>
</evidence>
<dbReference type="Proteomes" id="UP000218334">
    <property type="component" value="Unassembled WGS sequence"/>
</dbReference>
<name>A0A2H3AX07_9AGAR</name>
<keyword evidence="3" id="KW-1185">Reference proteome</keyword>
<feature type="region of interest" description="Disordered" evidence="1">
    <location>
        <begin position="98"/>
        <end position="118"/>
    </location>
</feature>
<proteinExistence type="predicted"/>
<sequence>MRPIGFLLIFFPPPSQLSDSHFSLPPSLCVLCFDTLPPSYALLLSSRSLQVEVASVDARIGIIDLWNTLPSFSPPPRSHTTTVPEYSEARLPSAALNDASHSAGLPQDDVSSSGEQGPDVTKVVKIVRNVSLGEPDDHLLCAETTYECPASLSPRLCDRFYDYPEDLNLMEPMEFWPETTYRRLASKTTSLIFWPETTYRRPASKIKRLTRCTLARDDVSKSCEQDQQSKTIEFPRLERKTRLTKTNFVPRRRIGVRRARWRDAT</sequence>
<accession>A0A2H3AX07</accession>
<dbReference type="AlphaFoldDB" id="A0A2H3AX07"/>
<protein>
    <submittedName>
        <fullName evidence="2">Uncharacterized protein</fullName>
    </submittedName>
</protein>
<dbReference type="EMBL" id="KZ293553">
    <property type="protein sequence ID" value="PBK58318.1"/>
    <property type="molecule type" value="Genomic_DNA"/>
</dbReference>
<organism evidence="2 3">
    <name type="scientific">Armillaria solidipes</name>
    <dbReference type="NCBI Taxonomy" id="1076256"/>
    <lineage>
        <taxon>Eukaryota</taxon>
        <taxon>Fungi</taxon>
        <taxon>Dikarya</taxon>
        <taxon>Basidiomycota</taxon>
        <taxon>Agaricomycotina</taxon>
        <taxon>Agaricomycetes</taxon>
        <taxon>Agaricomycetidae</taxon>
        <taxon>Agaricales</taxon>
        <taxon>Marasmiineae</taxon>
        <taxon>Physalacriaceae</taxon>
        <taxon>Armillaria</taxon>
    </lineage>
</organism>